<proteinExistence type="predicted"/>
<evidence type="ECO:0000256" key="5">
    <source>
        <dbReference type="ARBA" id="ARBA00022833"/>
    </source>
</evidence>
<evidence type="ECO:0000259" key="8">
    <source>
        <dbReference type="PROSITE" id="PS50157"/>
    </source>
</evidence>
<evidence type="ECO:0000313" key="12">
    <source>
        <dbReference type="Proteomes" id="UP000054632"/>
    </source>
</evidence>
<evidence type="ECO:0000313" key="10">
    <source>
        <dbReference type="EMBL" id="KRY75560.1"/>
    </source>
</evidence>
<evidence type="ECO:0000256" key="3">
    <source>
        <dbReference type="ARBA" id="ARBA00022737"/>
    </source>
</evidence>
<dbReference type="SMART" id="SM00355">
    <property type="entry name" value="ZnF_C2H2"/>
    <property type="match status" value="2"/>
</dbReference>
<evidence type="ECO:0000256" key="6">
    <source>
        <dbReference type="ARBA" id="ARBA00023242"/>
    </source>
</evidence>
<evidence type="ECO:0000313" key="11">
    <source>
        <dbReference type="EMBL" id="KRZ21764.1"/>
    </source>
</evidence>
<dbReference type="PROSITE" id="PS50157">
    <property type="entry name" value="ZINC_FINGER_C2H2_2"/>
    <property type="match status" value="2"/>
</dbReference>
<evidence type="ECO:0000256" key="7">
    <source>
        <dbReference type="PROSITE-ProRule" id="PRU00042"/>
    </source>
</evidence>
<dbReference type="Proteomes" id="UP000054805">
    <property type="component" value="Unassembled WGS sequence"/>
</dbReference>
<dbReference type="Pfam" id="PF13894">
    <property type="entry name" value="zf-C2H2_4"/>
    <property type="match status" value="1"/>
</dbReference>
<evidence type="ECO:0000256" key="1">
    <source>
        <dbReference type="ARBA" id="ARBA00004123"/>
    </source>
</evidence>
<protein>
    <submittedName>
        <fullName evidence="11">Transcription factor btd</fullName>
    </submittedName>
</protein>
<dbReference type="PROSITE" id="PS00028">
    <property type="entry name" value="ZINC_FINGER_C2H2_1"/>
    <property type="match status" value="2"/>
</dbReference>
<feature type="domain" description="C2H2-type" evidence="8">
    <location>
        <begin position="12"/>
        <end position="39"/>
    </location>
</feature>
<reference evidence="12 13" key="1">
    <citation type="submission" date="2015-01" db="EMBL/GenBank/DDBJ databases">
        <title>Evolution of Trichinella species and genotypes.</title>
        <authorList>
            <person name="Korhonen P.K."/>
            <person name="Edoardo P."/>
            <person name="Giuseppe L.R."/>
            <person name="Gasser R.B."/>
        </authorList>
    </citation>
    <scope>NUCLEOTIDE SEQUENCE [LARGE SCALE GENOMIC DNA]</scope>
    <source>
        <strain evidence="9">ISS13</strain>
        <strain evidence="11">ISS588</strain>
    </source>
</reference>
<dbReference type="EMBL" id="JYDR01000017">
    <property type="protein sequence ID" value="KRY75560.1"/>
    <property type="molecule type" value="Genomic_DNA"/>
</dbReference>
<dbReference type="GO" id="GO:0000122">
    <property type="term" value="P:negative regulation of transcription by RNA polymerase II"/>
    <property type="evidence" value="ECO:0007669"/>
    <property type="project" value="UniProtKB-ARBA"/>
</dbReference>
<dbReference type="GO" id="GO:0005634">
    <property type="term" value="C:nucleus"/>
    <property type="evidence" value="ECO:0007669"/>
    <property type="project" value="UniProtKB-SubCell"/>
</dbReference>
<keyword evidence="13" id="KW-1185">Reference proteome</keyword>
<sequence length="316" mass="35425">MHTNIHLGIKPFVCEICGSSFSNDGAKHNHMRTHSNATPFACPLCEKTFSWEMSLKEHLTSHANHGDIKASMVGEIYLQQKRQYKLKKRAEKRREFKRTNPVMLQLSSPENCEGVSLPSTNYETYHEAAAYNLNTSVAAISENENQHPQLQQQQTLSHAIGGLWQNGYSSNNTSDTYNGRYEMISAENTVENGVQWVSLPAANYETYHEAAAYNLNTSVAAISENENQHPQLQQQQTLSHAIGGLWQNGYSSNNTSDTYNGRYEMISAENTVENGVQCRTNCFEYDEGTSSTLCLGNVFFIGAMLDGREDNPFPTQ</sequence>
<dbReference type="GO" id="GO:0000981">
    <property type="term" value="F:DNA-binding transcription factor activity, RNA polymerase II-specific"/>
    <property type="evidence" value="ECO:0007669"/>
    <property type="project" value="TreeGrafter"/>
</dbReference>
<evidence type="ECO:0000313" key="9">
    <source>
        <dbReference type="EMBL" id="KRY66554.1"/>
    </source>
</evidence>
<evidence type="ECO:0000256" key="2">
    <source>
        <dbReference type="ARBA" id="ARBA00022723"/>
    </source>
</evidence>
<evidence type="ECO:0000313" key="13">
    <source>
        <dbReference type="Proteomes" id="UP000054805"/>
    </source>
</evidence>
<dbReference type="InterPro" id="IPR013087">
    <property type="entry name" value="Znf_C2H2_type"/>
</dbReference>
<keyword evidence="5" id="KW-0862">Zinc</keyword>
<dbReference type="EMBL" id="JYDR01000165">
    <property type="protein sequence ID" value="KRY66554.1"/>
    <property type="molecule type" value="Genomic_DNA"/>
</dbReference>
<dbReference type="GO" id="GO:0008270">
    <property type="term" value="F:zinc ion binding"/>
    <property type="evidence" value="ECO:0007669"/>
    <property type="project" value="UniProtKB-KW"/>
</dbReference>
<accession>A0A0V1IGU9</accession>
<evidence type="ECO:0000256" key="4">
    <source>
        <dbReference type="ARBA" id="ARBA00022771"/>
    </source>
</evidence>
<dbReference type="InterPro" id="IPR036236">
    <property type="entry name" value="Znf_C2H2_sf"/>
</dbReference>
<dbReference type="EMBL" id="JYDS01000194">
    <property type="protein sequence ID" value="KRZ21764.1"/>
    <property type="molecule type" value="Genomic_DNA"/>
</dbReference>
<gene>
    <name evidence="11" type="primary">btd</name>
    <name evidence="9" type="ORF">T4A_12503</name>
    <name evidence="10" type="ORF">T4A_3779</name>
    <name evidence="11" type="ORF">T4B_4404</name>
</gene>
<keyword evidence="3" id="KW-0677">Repeat</keyword>
<keyword evidence="6" id="KW-0539">Nucleus</keyword>
<keyword evidence="2" id="KW-0479">Metal-binding</keyword>
<dbReference type="AlphaFoldDB" id="A0A0V1IGU9"/>
<dbReference type="Proteomes" id="UP000054632">
    <property type="component" value="Unassembled WGS sequence"/>
</dbReference>
<comment type="subcellular location">
    <subcellularLocation>
        <location evidence="1">Nucleus</location>
    </subcellularLocation>
</comment>
<comment type="caution">
    <text evidence="11">The sequence shown here is derived from an EMBL/GenBank/DDBJ whole genome shotgun (WGS) entry which is preliminary data.</text>
</comment>
<name>A0A0V1IGU9_TRIPS</name>
<dbReference type="PANTHER" id="PTHR24394">
    <property type="entry name" value="ZINC FINGER PROTEIN"/>
    <property type="match status" value="1"/>
</dbReference>
<dbReference type="FunFam" id="3.30.160.60:FF:000446">
    <property type="entry name" value="Zinc finger protein"/>
    <property type="match status" value="1"/>
</dbReference>
<dbReference type="PANTHER" id="PTHR24394:SF29">
    <property type="entry name" value="MYONEURIN"/>
    <property type="match status" value="1"/>
</dbReference>
<keyword evidence="4 7" id="KW-0863">Zinc-finger</keyword>
<dbReference type="Gene3D" id="3.30.160.60">
    <property type="entry name" value="Classic Zinc Finger"/>
    <property type="match status" value="2"/>
</dbReference>
<dbReference type="SUPFAM" id="SSF57667">
    <property type="entry name" value="beta-beta-alpha zinc fingers"/>
    <property type="match status" value="1"/>
</dbReference>
<organism evidence="11 13">
    <name type="scientific">Trichinella pseudospiralis</name>
    <name type="common">Parasitic roundworm</name>
    <dbReference type="NCBI Taxonomy" id="6337"/>
    <lineage>
        <taxon>Eukaryota</taxon>
        <taxon>Metazoa</taxon>
        <taxon>Ecdysozoa</taxon>
        <taxon>Nematoda</taxon>
        <taxon>Enoplea</taxon>
        <taxon>Dorylaimia</taxon>
        <taxon>Trichinellida</taxon>
        <taxon>Trichinellidae</taxon>
        <taxon>Trichinella</taxon>
    </lineage>
</organism>
<feature type="domain" description="C2H2-type" evidence="8">
    <location>
        <begin position="40"/>
        <end position="67"/>
    </location>
</feature>
<dbReference type="Pfam" id="PF12874">
    <property type="entry name" value="zf-met"/>
    <property type="match status" value="1"/>
</dbReference>